<keyword evidence="1" id="KW-0805">Transcription regulation</keyword>
<protein>
    <submittedName>
        <fullName evidence="6">TetR/AcrR family transcriptional regulator</fullName>
    </submittedName>
</protein>
<dbReference type="InterPro" id="IPR001647">
    <property type="entry name" value="HTH_TetR"/>
</dbReference>
<comment type="caution">
    <text evidence="6">The sequence shown here is derived from an EMBL/GenBank/DDBJ whole genome shotgun (WGS) entry which is preliminary data.</text>
</comment>
<dbReference type="GO" id="GO:0003677">
    <property type="term" value="F:DNA binding"/>
    <property type="evidence" value="ECO:0007669"/>
    <property type="project" value="UniProtKB-UniRule"/>
</dbReference>
<dbReference type="PROSITE" id="PS50977">
    <property type="entry name" value="HTH_TETR_2"/>
    <property type="match status" value="1"/>
</dbReference>
<feature type="domain" description="HTH tetR-type" evidence="5">
    <location>
        <begin position="5"/>
        <end position="65"/>
    </location>
</feature>
<keyword evidence="7" id="KW-1185">Reference proteome</keyword>
<dbReference type="Pfam" id="PF02909">
    <property type="entry name" value="TetR_C_1"/>
    <property type="match status" value="1"/>
</dbReference>
<dbReference type="Proteomes" id="UP000248889">
    <property type="component" value="Unassembled WGS sequence"/>
</dbReference>
<dbReference type="InterPro" id="IPR009057">
    <property type="entry name" value="Homeodomain-like_sf"/>
</dbReference>
<dbReference type="AlphaFoldDB" id="A0A2X0IJ35"/>
<reference evidence="6 7" key="1">
    <citation type="submission" date="2018-06" db="EMBL/GenBank/DDBJ databases">
        <title>Streptacidiphilus pinicola sp. nov., isolated from pine grove soil.</title>
        <authorList>
            <person name="Roh S.G."/>
            <person name="Park S."/>
            <person name="Kim M.-K."/>
            <person name="Yun B.-R."/>
            <person name="Park J."/>
            <person name="Kim M.J."/>
            <person name="Kim Y.S."/>
            <person name="Kim S.B."/>
        </authorList>
    </citation>
    <scope>NUCLEOTIDE SEQUENCE [LARGE SCALE GENOMIC DNA]</scope>
    <source>
        <strain evidence="6 7">MMS16-CNU450</strain>
    </source>
</reference>
<dbReference type="InterPro" id="IPR036271">
    <property type="entry name" value="Tet_transcr_reg_TetR-rel_C_sf"/>
</dbReference>
<dbReference type="Gene3D" id="1.10.357.10">
    <property type="entry name" value="Tetracycline Repressor, domain 2"/>
    <property type="match status" value="1"/>
</dbReference>
<dbReference type="Gene3D" id="1.10.10.60">
    <property type="entry name" value="Homeodomain-like"/>
    <property type="match status" value="1"/>
</dbReference>
<organism evidence="6 7">
    <name type="scientific">Streptacidiphilus pinicola</name>
    <dbReference type="NCBI Taxonomy" id="2219663"/>
    <lineage>
        <taxon>Bacteria</taxon>
        <taxon>Bacillati</taxon>
        <taxon>Actinomycetota</taxon>
        <taxon>Actinomycetes</taxon>
        <taxon>Kitasatosporales</taxon>
        <taxon>Streptomycetaceae</taxon>
        <taxon>Streptacidiphilus</taxon>
    </lineage>
</organism>
<evidence type="ECO:0000313" key="7">
    <source>
        <dbReference type="Proteomes" id="UP000248889"/>
    </source>
</evidence>
<keyword evidence="3" id="KW-0804">Transcription</keyword>
<evidence type="ECO:0000259" key="5">
    <source>
        <dbReference type="PROSITE" id="PS50977"/>
    </source>
</evidence>
<name>A0A2X0IJ35_9ACTN</name>
<dbReference type="PROSITE" id="PS01081">
    <property type="entry name" value="HTH_TETR_1"/>
    <property type="match status" value="1"/>
</dbReference>
<sequence length="248" mass="27111">MSRDDLSKEIIIQAAIELLDAEGLEGLSMRRLGDRLDAAATAMYWYVTSKSHLLILASNEVWGEVVLPDLDRVDWRTAAADMAGGLHRMVSQHPWLVTAFASQPVYGENKARHDDRILAVYEKAGFVGAEVDDAATTVFMFVLGHALGGSTSDSLNRQLSRGSGNSQSRVQQSLEEAKEVALRFPRLRERLEGATETGYGSAPGRSFEFGLRAVLDGLEHRIRTRPLPPSNHAVPVALNTLQACTPCP</sequence>
<evidence type="ECO:0000256" key="3">
    <source>
        <dbReference type="ARBA" id="ARBA00023163"/>
    </source>
</evidence>
<dbReference type="OrthoDB" id="4773059at2"/>
<evidence type="ECO:0000256" key="1">
    <source>
        <dbReference type="ARBA" id="ARBA00023015"/>
    </source>
</evidence>
<proteinExistence type="predicted"/>
<gene>
    <name evidence="6" type="ORF">DN069_13870</name>
</gene>
<dbReference type="Pfam" id="PF00440">
    <property type="entry name" value="TetR_N"/>
    <property type="match status" value="1"/>
</dbReference>
<keyword evidence="2 4" id="KW-0238">DNA-binding</keyword>
<dbReference type="SUPFAM" id="SSF48498">
    <property type="entry name" value="Tetracyclin repressor-like, C-terminal domain"/>
    <property type="match status" value="1"/>
</dbReference>
<dbReference type="EMBL" id="QKYN01000053">
    <property type="protein sequence ID" value="RAG85042.1"/>
    <property type="molecule type" value="Genomic_DNA"/>
</dbReference>
<dbReference type="InterPro" id="IPR023772">
    <property type="entry name" value="DNA-bd_HTH_TetR-type_CS"/>
</dbReference>
<dbReference type="InterPro" id="IPR004111">
    <property type="entry name" value="Repressor_TetR_C"/>
</dbReference>
<feature type="DNA-binding region" description="H-T-H motif" evidence="4">
    <location>
        <begin position="28"/>
        <end position="47"/>
    </location>
</feature>
<accession>A0A2X0IJ35</accession>
<evidence type="ECO:0000256" key="2">
    <source>
        <dbReference type="ARBA" id="ARBA00023125"/>
    </source>
</evidence>
<evidence type="ECO:0000313" key="6">
    <source>
        <dbReference type="EMBL" id="RAG85042.1"/>
    </source>
</evidence>
<dbReference type="RefSeq" id="WP_111501263.1">
    <property type="nucleotide sequence ID" value="NZ_QKYN01000053.1"/>
</dbReference>
<evidence type="ECO:0000256" key="4">
    <source>
        <dbReference type="PROSITE-ProRule" id="PRU00335"/>
    </source>
</evidence>
<dbReference type="SUPFAM" id="SSF46689">
    <property type="entry name" value="Homeodomain-like"/>
    <property type="match status" value="1"/>
</dbReference>
<dbReference type="GO" id="GO:0045892">
    <property type="term" value="P:negative regulation of DNA-templated transcription"/>
    <property type="evidence" value="ECO:0007669"/>
    <property type="project" value="InterPro"/>
</dbReference>